<dbReference type="Proteomes" id="UP001066276">
    <property type="component" value="Chromosome 8"/>
</dbReference>
<sequence length="99" mass="10666">MLTPCAEQRTGRQAGRKGRDTTFFAAKVLLVWYGSTAYGERRISPWGSHEAARHMAIRQASGEAWTQDNWVAGSGAADYAAAPDTILDTPPEAASIPSE</sequence>
<comment type="caution">
    <text evidence="1">The sequence shown here is derived from an EMBL/GenBank/DDBJ whole genome shotgun (WGS) entry which is preliminary data.</text>
</comment>
<gene>
    <name evidence="1" type="ORF">NDU88_007677</name>
</gene>
<name>A0AAV7NXA1_PLEWA</name>
<organism evidence="1 2">
    <name type="scientific">Pleurodeles waltl</name>
    <name type="common">Iberian ribbed newt</name>
    <dbReference type="NCBI Taxonomy" id="8319"/>
    <lineage>
        <taxon>Eukaryota</taxon>
        <taxon>Metazoa</taxon>
        <taxon>Chordata</taxon>
        <taxon>Craniata</taxon>
        <taxon>Vertebrata</taxon>
        <taxon>Euteleostomi</taxon>
        <taxon>Amphibia</taxon>
        <taxon>Batrachia</taxon>
        <taxon>Caudata</taxon>
        <taxon>Salamandroidea</taxon>
        <taxon>Salamandridae</taxon>
        <taxon>Pleurodelinae</taxon>
        <taxon>Pleurodeles</taxon>
    </lineage>
</organism>
<evidence type="ECO:0000313" key="1">
    <source>
        <dbReference type="EMBL" id="KAJ1119492.1"/>
    </source>
</evidence>
<accession>A0AAV7NXA1</accession>
<reference evidence="1" key="1">
    <citation type="journal article" date="2022" name="bioRxiv">
        <title>Sequencing and chromosome-scale assembly of the giantPleurodeles waltlgenome.</title>
        <authorList>
            <person name="Brown T."/>
            <person name="Elewa A."/>
            <person name="Iarovenko S."/>
            <person name="Subramanian E."/>
            <person name="Araus A.J."/>
            <person name="Petzold A."/>
            <person name="Susuki M."/>
            <person name="Suzuki K.-i.T."/>
            <person name="Hayashi T."/>
            <person name="Toyoda A."/>
            <person name="Oliveira C."/>
            <person name="Osipova E."/>
            <person name="Leigh N.D."/>
            <person name="Simon A."/>
            <person name="Yun M.H."/>
        </authorList>
    </citation>
    <scope>NUCLEOTIDE SEQUENCE</scope>
    <source>
        <strain evidence="1">20211129_DDA</strain>
        <tissue evidence="1">Liver</tissue>
    </source>
</reference>
<dbReference type="AlphaFoldDB" id="A0AAV7NXA1"/>
<protein>
    <submittedName>
        <fullName evidence="1">Uncharacterized protein</fullName>
    </submittedName>
</protein>
<keyword evidence="2" id="KW-1185">Reference proteome</keyword>
<dbReference type="EMBL" id="JANPWB010000012">
    <property type="protein sequence ID" value="KAJ1119492.1"/>
    <property type="molecule type" value="Genomic_DNA"/>
</dbReference>
<proteinExistence type="predicted"/>
<evidence type="ECO:0000313" key="2">
    <source>
        <dbReference type="Proteomes" id="UP001066276"/>
    </source>
</evidence>